<dbReference type="GO" id="GO:0016491">
    <property type="term" value="F:oxidoreductase activity"/>
    <property type="evidence" value="ECO:0007669"/>
    <property type="project" value="UniProtKB-KW"/>
</dbReference>
<dbReference type="Gene3D" id="3.40.30.20">
    <property type="match status" value="1"/>
</dbReference>
<feature type="compositionally biased region" description="Basic and acidic residues" evidence="4">
    <location>
        <begin position="236"/>
        <end position="250"/>
    </location>
</feature>
<feature type="compositionally biased region" description="Low complexity" evidence="4">
    <location>
        <begin position="12"/>
        <end position="29"/>
    </location>
</feature>
<dbReference type="PANTHER" id="PTHR23099:SF0">
    <property type="entry name" value="GERM CELL NUCLEAR ACIDIC PROTEIN"/>
    <property type="match status" value="1"/>
</dbReference>
<evidence type="ECO:0000256" key="1">
    <source>
        <dbReference type="ARBA" id="ARBA00022630"/>
    </source>
</evidence>
<reference evidence="6" key="1">
    <citation type="submission" date="2016-06" db="EMBL/GenBank/DDBJ databases">
        <title>Draft Genome sequence of the fungus Inonotus baumii.</title>
        <authorList>
            <person name="Zhu H."/>
            <person name="Lin W."/>
        </authorList>
    </citation>
    <scope>NUCLEOTIDE SEQUENCE</scope>
    <source>
        <strain evidence="6">821</strain>
    </source>
</reference>
<dbReference type="AlphaFoldDB" id="A0A9Q5ND52"/>
<dbReference type="PANTHER" id="PTHR23099">
    <property type="entry name" value="TRANSCRIPTIONAL REGULATOR"/>
    <property type="match status" value="1"/>
</dbReference>
<feature type="region of interest" description="Disordered" evidence="4">
    <location>
        <begin position="159"/>
        <end position="275"/>
    </location>
</feature>
<comment type="caution">
    <text evidence="6">The sequence shown here is derived from an EMBL/GenBank/DDBJ whole genome shotgun (WGS) entry which is preliminary data.</text>
</comment>
<name>A0A9Q5ND52_SANBA</name>
<accession>A0A9Q5ND52</accession>
<dbReference type="EMBL" id="LNZH02000156">
    <property type="protein sequence ID" value="OCB89404.1"/>
    <property type="molecule type" value="Genomic_DNA"/>
</dbReference>
<dbReference type="InterPro" id="IPR038220">
    <property type="entry name" value="PHOX_C_sf"/>
</dbReference>
<protein>
    <recommendedName>
        <fullName evidence="5">SprT-like domain-containing protein</fullName>
    </recommendedName>
</protein>
<evidence type="ECO:0000256" key="4">
    <source>
        <dbReference type="SAM" id="MobiDB-lite"/>
    </source>
</evidence>
<feature type="region of interest" description="Disordered" evidence="4">
    <location>
        <begin position="1"/>
        <end position="143"/>
    </location>
</feature>
<feature type="compositionally biased region" description="Acidic residues" evidence="4">
    <location>
        <begin position="130"/>
        <end position="142"/>
    </location>
</feature>
<proteinExistence type="predicted"/>
<keyword evidence="3" id="KW-0560">Oxidoreductase</keyword>
<evidence type="ECO:0000313" key="6">
    <source>
        <dbReference type="EMBL" id="OCB89404.1"/>
    </source>
</evidence>
<organism evidence="6 7">
    <name type="scientific">Sanghuangporus baumii</name>
    <name type="common">Phellinus baumii</name>
    <dbReference type="NCBI Taxonomy" id="108892"/>
    <lineage>
        <taxon>Eukaryota</taxon>
        <taxon>Fungi</taxon>
        <taxon>Dikarya</taxon>
        <taxon>Basidiomycota</taxon>
        <taxon>Agaricomycotina</taxon>
        <taxon>Agaricomycetes</taxon>
        <taxon>Hymenochaetales</taxon>
        <taxon>Hymenochaetaceae</taxon>
        <taxon>Sanghuangporus</taxon>
    </lineage>
</organism>
<feature type="domain" description="SprT-like" evidence="5">
    <location>
        <begin position="287"/>
        <end position="446"/>
    </location>
</feature>
<feature type="compositionally biased region" description="Polar residues" evidence="4">
    <location>
        <begin position="525"/>
        <end position="536"/>
    </location>
</feature>
<keyword evidence="7" id="KW-1185">Reference proteome</keyword>
<dbReference type="Proteomes" id="UP000757232">
    <property type="component" value="Unassembled WGS sequence"/>
</dbReference>
<feature type="compositionally biased region" description="Low complexity" evidence="4">
    <location>
        <begin position="251"/>
        <end position="267"/>
    </location>
</feature>
<dbReference type="PRINTS" id="PR00420">
    <property type="entry name" value="RNGMNOXGNASE"/>
</dbReference>
<dbReference type="SMART" id="SM00731">
    <property type="entry name" value="SprT"/>
    <property type="match status" value="1"/>
</dbReference>
<evidence type="ECO:0000256" key="2">
    <source>
        <dbReference type="ARBA" id="ARBA00022827"/>
    </source>
</evidence>
<feature type="compositionally biased region" description="Acidic residues" evidence="4">
    <location>
        <begin position="100"/>
        <end position="111"/>
    </location>
</feature>
<evidence type="ECO:0000259" key="5">
    <source>
        <dbReference type="SMART" id="SM00731"/>
    </source>
</evidence>
<gene>
    <name evidence="6" type="ORF">A7U60_g3380</name>
</gene>
<dbReference type="GO" id="GO:0071949">
    <property type="term" value="F:FAD binding"/>
    <property type="evidence" value="ECO:0007669"/>
    <property type="project" value="InterPro"/>
</dbReference>
<dbReference type="InterPro" id="IPR002938">
    <property type="entry name" value="FAD-bd"/>
</dbReference>
<dbReference type="OrthoDB" id="20772at2759"/>
<sequence length="842" mass="92855">MTLSGSSDLRKTSSLLISSPTKSSVPVKKAVGRDTVPDNEEESGGKITAYKGDIVELSSESDYDKIKETSTRKIPLVDSDPLLSSPRKHAGPSSKRTTADVEESETEGDSEEQPHYLPKASKMWRTVVSDSEDELEENEECDDIHRGLAEDVDGAVLILNDPTSSRGPVARDSDSPVKQKQKKPMLASYADNIPRLPGAERVEVEKPSLARTPISPRPYAAPGTQTELPNFFLSEDQPKKTSGRTKDTNPTKESSSATAPSTPAMTKSKTKRKTKKVLHQEKQAHLAAYAQTLFDELNTSVFMNRLPKDTPLIWNNRLLATAGRAKWHRDSKGVVTTYIELATKVLDCEDRIRNTLSHEMCHLACWVINCNPKENHGGVWRGWVEEVMLKRPDIFITTKHSYDISYKYEWQCQTPTCKKIYGRFSKSINPAESICGACKVGELIPLFQVRTRKTNAVSKLAASKTRDPPVTGSPRPARKLRFIPSRIKTKIDDGVILITSSSESDRESLSGAETDTGCPADVSESKSTLPTIQPESPQLDAGKGKDDLRTLITHMSYIDLTNAAHVHPPSGGQGLNSGIQDSFNLAWKLALSLKSRASPTLLNSYESERLPVIAEMLHITTGLFNKLTSRRETQRGIEAAQAQAQAQKEEDRDKAYSRDWKLFQLDLNYRWSEIVFDERFMKDESSANIERNAYGVAGHDIRAGDRAPDAPGLTDVAEHSSGSSATRLFDVFKLTVHTVLVFTAEPSAGSIANVLAPFSRIPKELVQIVFILPSGVSSPRVDHPSLNIKHTFCDAQGHAYKGYGLQPGEKETTVVIIRPDAVVGAFARTSEGIKKYLSLVFA</sequence>
<feature type="compositionally biased region" description="Basic and acidic residues" evidence="4">
    <location>
        <begin position="198"/>
        <end position="208"/>
    </location>
</feature>
<dbReference type="Pfam" id="PF10263">
    <property type="entry name" value="SprT-like"/>
    <property type="match status" value="1"/>
</dbReference>
<dbReference type="GO" id="GO:0005634">
    <property type="term" value="C:nucleus"/>
    <property type="evidence" value="ECO:0007669"/>
    <property type="project" value="TreeGrafter"/>
</dbReference>
<dbReference type="Gene3D" id="3.50.50.60">
    <property type="entry name" value="FAD/NAD(P)-binding domain"/>
    <property type="match status" value="1"/>
</dbReference>
<dbReference type="GO" id="GO:0006950">
    <property type="term" value="P:response to stress"/>
    <property type="evidence" value="ECO:0007669"/>
    <property type="project" value="UniProtKB-ARBA"/>
</dbReference>
<dbReference type="SUPFAM" id="SSF51905">
    <property type="entry name" value="FAD/NAD(P)-binding domain"/>
    <property type="match status" value="1"/>
</dbReference>
<keyword evidence="1" id="KW-0285">Flavoprotein</keyword>
<keyword evidence="2" id="KW-0274">FAD</keyword>
<dbReference type="Pfam" id="PF01494">
    <property type="entry name" value="FAD_binding_3"/>
    <property type="match status" value="1"/>
</dbReference>
<feature type="compositionally biased region" description="Basic and acidic residues" evidence="4">
    <location>
        <begin position="62"/>
        <end position="71"/>
    </location>
</feature>
<feature type="region of interest" description="Disordered" evidence="4">
    <location>
        <begin position="458"/>
        <end position="477"/>
    </location>
</feature>
<dbReference type="InterPro" id="IPR006640">
    <property type="entry name" value="SprT-like_domain"/>
</dbReference>
<dbReference type="InterPro" id="IPR036188">
    <property type="entry name" value="FAD/NAD-bd_sf"/>
</dbReference>
<evidence type="ECO:0000256" key="3">
    <source>
        <dbReference type="ARBA" id="ARBA00023002"/>
    </source>
</evidence>
<evidence type="ECO:0000313" key="7">
    <source>
        <dbReference type="Proteomes" id="UP000757232"/>
    </source>
</evidence>
<feature type="region of interest" description="Disordered" evidence="4">
    <location>
        <begin position="502"/>
        <end position="544"/>
    </location>
</feature>